<dbReference type="Gene3D" id="3.40.50.10420">
    <property type="entry name" value="NagB/RpiA/CoA transferase-like"/>
    <property type="match status" value="1"/>
</dbReference>
<dbReference type="InterPro" id="IPR003741">
    <property type="entry name" value="LUD_dom"/>
</dbReference>
<dbReference type="AlphaFoldDB" id="A0A2W5KCW2"/>
<dbReference type="PANTHER" id="PTHR43682:SF1">
    <property type="entry name" value="LACTATE UTILIZATION PROTEIN C"/>
    <property type="match status" value="1"/>
</dbReference>
<feature type="domain" description="LUD" evidence="1">
    <location>
        <begin position="53"/>
        <end position="225"/>
    </location>
</feature>
<gene>
    <name evidence="2" type="ORF">DI564_11530</name>
</gene>
<dbReference type="SUPFAM" id="SSF100950">
    <property type="entry name" value="NagB/RpiA/CoA transferase-like"/>
    <property type="match status" value="1"/>
</dbReference>
<dbReference type="EMBL" id="QFPO01000009">
    <property type="protein sequence ID" value="PZQ13514.1"/>
    <property type="molecule type" value="Genomic_DNA"/>
</dbReference>
<proteinExistence type="predicted"/>
<dbReference type="Proteomes" id="UP000249046">
    <property type="component" value="Unassembled WGS sequence"/>
</dbReference>
<evidence type="ECO:0000313" key="3">
    <source>
        <dbReference type="Proteomes" id="UP000249046"/>
    </source>
</evidence>
<dbReference type="PANTHER" id="PTHR43682">
    <property type="entry name" value="LACTATE UTILIZATION PROTEIN C"/>
    <property type="match status" value="1"/>
</dbReference>
<reference evidence="2 3" key="1">
    <citation type="submission" date="2017-08" db="EMBL/GenBank/DDBJ databases">
        <title>Infants hospitalized years apart are colonized by the same room-sourced microbial strains.</title>
        <authorList>
            <person name="Brooks B."/>
            <person name="Olm M.R."/>
            <person name="Firek B.A."/>
            <person name="Baker R."/>
            <person name="Thomas B.C."/>
            <person name="Morowitz M.J."/>
            <person name="Banfield J.F."/>
        </authorList>
    </citation>
    <scope>NUCLEOTIDE SEQUENCE [LARGE SCALE GENOMIC DNA]</scope>
    <source>
        <strain evidence="2">S2_005_003_R2_42</strain>
    </source>
</reference>
<dbReference type="Pfam" id="PF02589">
    <property type="entry name" value="LUD_dom"/>
    <property type="match status" value="1"/>
</dbReference>
<comment type="caution">
    <text evidence="2">The sequence shown here is derived from an EMBL/GenBank/DDBJ whole genome shotgun (WGS) entry which is preliminary data.</text>
</comment>
<protein>
    <submittedName>
        <fullName evidence="2">Lactate utilization protein C</fullName>
    </submittedName>
</protein>
<dbReference type="InterPro" id="IPR037171">
    <property type="entry name" value="NagB/RpiA_transferase-like"/>
</dbReference>
<name>A0A2W5KCW2_9GAMM</name>
<sequence length="231" mass="24871">MSATIDHTSRRARAAIFGRLREAGPAAAPPVPDVAAHFRARAWSADPAERVATFAERARGWRAEVVETGPEGWADAVAEVVRAKGLRRVLAGRDTALAAGLAERIDAPQLRWYDTPIETCREVLFDGIDAGVTTTRGGIVETGTLIVWPDRHEPRTLSLVPPVHIAVLRASTLFPDLFAAIDAQGWAGSLPTNALLVTGPSKTADIQRLLVYGAHGPKELVIVLIRDEVSR</sequence>
<evidence type="ECO:0000313" key="2">
    <source>
        <dbReference type="EMBL" id="PZQ13514.1"/>
    </source>
</evidence>
<accession>A0A2W5KCW2</accession>
<organism evidence="2 3">
    <name type="scientific">Rhodanobacter denitrificans</name>
    <dbReference type="NCBI Taxonomy" id="666685"/>
    <lineage>
        <taxon>Bacteria</taxon>
        <taxon>Pseudomonadati</taxon>
        <taxon>Pseudomonadota</taxon>
        <taxon>Gammaproteobacteria</taxon>
        <taxon>Lysobacterales</taxon>
        <taxon>Rhodanobacteraceae</taxon>
        <taxon>Rhodanobacter</taxon>
    </lineage>
</organism>
<evidence type="ECO:0000259" key="1">
    <source>
        <dbReference type="Pfam" id="PF02589"/>
    </source>
</evidence>
<dbReference type="InterPro" id="IPR024185">
    <property type="entry name" value="FTHF_cligase-like_sf"/>
</dbReference>